<protein>
    <submittedName>
        <fullName evidence="2">Uncharacterized protein</fullName>
    </submittedName>
</protein>
<feature type="chain" id="PRO_5042052446" evidence="1">
    <location>
        <begin position="19"/>
        <end position="104"/>
    </location>
</feature>
<dbReference type="AlphaFoldDB" id="A0AAE3T5B7"/>
<dbReference type="RefSeq" id="WP_184848830.1">
    <property type="nucleotide sequence ID" value="NZ_JABZEH010000001.1"/>
</dbReference>
<sequence length="104" mass="11209">MNFSVIAFVMACSTAAYAEPSVPSGSKPDPLTTEQCSAAWNRSPAAQSCTSTEIKVEMSYCMTTANCRAVDGHLEKDLFIYYLPGDAGNIRNCDGWLKLKACQG</sequence>
<dbReference type="EMBL" id="JAIVEX010000012">
    <property type="protein sequence ID" value="MDB0524034.1"/>
    <property type="molecule type" value="Genomic_DNA"/>
</dbReference>
<keyword evidence="1" id="KW-0732">Signal</keyword>
<reference evidence="2" key="1">
    <citation type="submission" date="2021-09" db="EMBL/GenBank/DDBJ databases">
        <title>Genomic analysis of Ralstonia spp.</title>
        <authorList>
            <person name="Aburjaile F."/>
            <person name="Ariute J.C."/>
            <person name="Pais A.K.L."/>
            <person name="Albuquerque G.M.R."/>
            <person name="Silva A.M.F."/>
            <person name="Brenig B."/>
            <person name="Azevedo V."/>
            <person name="Matiuzzi M."/>
            <person name="Ramos R."/>
            <person name="Goes-Neto A."/>
            <person name="Soares S."/>
            <person name="Iseppon A.M.B."/>
            <person name="Souza E."/>
            <person name="Gama M."/>
        </authorList>
    </citation>
    <scope>NUCLEOTIDE SEQUENCE</scope>
    <source>
        <strain evidence="2">B4</strain>
    </source>
</reference>
<name>A0AAE3T5B7_RALSL</name>
<gene>
    <name evidence="2" type="ORF">LBW55_20730</name>
</gene>
<feature type="signal peptide" evidence="1">
    <location>
        <begin position="1"/>
        <end position="18"/>
    </location>
</feature>
<proteinExistence type="predicted"/>
<evidence type="ECO:0000313" key="2">
    <source>
        <dbReference type="EMBL" id="MDB0524034.1"/>
    </source>
</evidence>
<evidence type="ECO:0000313" key="3">
    <source>
        <dbReference type="Proteomes" id="UP001143674"/>
    </source>
</evidence>
<evidence type="ECO:0000256" key="1">
    <source>
        <dbReference type="SAM" id="SignalP"/>
    </source>
</evidence>
<comment type="caution">
    <text evidence="2">The sequence shown here is derived from an EMBL/GenBank/DDBJ whole genome shotgun (WGS) entry which is preliminary data.</text>
</comment>
<dbReference type="Proteomes" id="UP001143674">
    <property type="component" value="Unassembled WGS sequence"/>
</dbReference>
<organism evidence="2 3">
    <name type="scientific">Ralstonia solanacearum</name>
    <name type="common">Pseudomonas solanacearum</name>
    <dbReference type="NCBI Taxonomy" id="305"/>
    <lineage>
        <taxon>Bacteria</taxon>
        <taxon>Pseudomonadati</taxon>
        <taxon>Pseudomonadota</taxon>
        <taxon>Betaproteobacteria</taxon>
        <taxon>Burkholderiales</taxon>
        <taxon>Burkholderiaceae</taxon>
        <taxon>Ralstonia</taxon>
        <taxon>Ralstonia solanacearum species complex</taxon>
    </lineage>
</organism>
<accession>A0AAE3T5B7</accession>